<evidence type="ECO:0000313" key="2">
    <source>
        <dbReference type="Proteomes" id="UP001054837"/>
    </source>
</evidence>
<accession>A0AAV4UXQ3</accession>
<gene>
    <name evidence="1" type="ORF">CDAR_596371</name>
</gene>
<organism evidence="1 2">
    <name type="scientific">Caerostris darwini</name>
    <dbReference type="NCBI Taxonomy" id="1538125"/>
    <lineage>
        <taxon>Eukaryota</taxon>
        <taxon>Metazoa</taxon>
        <taxon>Ecdysozoa</taxon>
        <taxon>Arthropoda</taxon>
        <taxon>Chelicerata</taxon>
        <taxon>Arachnida</taxon>
        <taxon>Araneae</taxon>
        <taxon>Araneomorphae</taxon>
        <taxon>Entelegynae</taxon>
        <taxon>Araneoidea</taxon>
        <taxon>Araneidae</taxon>
        <taxon>Caerostris</taxon>
    </lineage>
</organism>
<proteinExistence type="predicted"/>
<dbReference type="Proteomes" id="UP001054837">
    <property type="component" value="Unassembled WGS sequence"/>
</dbReference>
<dbReference type="AlphaFoldDB" id="A0AAV4UXQ3"/>
<sequence>MRMFAKFYSQDKHPFRNFDRPRRFRYMLGQFILGIGKIIRRTENDLEGLLKAGRYFSSFKIGCFHTIEIRFYSRH</sequence>
<reference evidence="1 2" key="1">
    <citation type="submission" date="2021-06" db="EMBL/GenBank/DDBJ databases">
        <title>Caerostris darwini draft genome.</title>
        <authorList>
            <person name="Kono N."/>
            <person name="Arakawa K."/>
        </authorList>
    </citation>
    <scope>NUCLEOTIDE SEQUENCE [LARGE SCALE GENOMIC DNA]</scope>
</reference>
<dbReference type="EMBL" id="BPLQ01012105">
    <property type="protein sequence ID" value="GIY62592.1"/>
    <property type="molecule type" value="Genomic_DNA"/>
</dbReference>
<comment type="caution">
    <text evidence="1">The sequence shown here is derived from an EMBL/GenBank/DDBJ whole genome shotgun (WGS) entry which is preliminary data.</text>
</comment>
<name>A0AAV4UXQ3_9ARAC</name>
<protein>
    <submittedName>
        <fullName evidence="1">Uncharacterized protein</fullName>
    </submittedName>
</protein>
<keyword evidence="2" id="KW-1185">Reference proteome</keyword>
<evidence type="ECO:0000313" key="1">
    <source>
        <dbReference type="EMBL" id="GIY62592.1"/>
    </source>
</evidence>